<evidence type="ECO:0000313" key="5">
    <source>
        <dbReference type="Proteomes" id="UP001222325"/>
    </source>
</evidence>
<reference evidence="4" key="1">
    <citation type="submission" date="2023-03" db="EMBL/GenBank/DDBJ databases">
        <title>Massive genome expansion in bonnet fungi (Mycena s.s.) driven by repeated elements and novel gene families across ecological guilds.</title>
        <authorList>
            <consortium name="Lawrence Berkeley National Laboratory"/>
            <person name="Harder C.B."/>
            <person name="Miyauchi S."/>
            <person name="Viragh M."/>
            <person name="Kuo A."/>
            <person name="Thoen E."/>
            <person name="Andreopoulos B."/>
            <person name="Lu D."/>
            <person name="Skrede I."/>
            <person name="Drula E."/>
            <person name="Henrissat B."/>
            <person name="Morin E."/>
            <person name="Kohler A."/>
            <person name="Barry K."/>
            <person name="LaButti K."/>
            <person name="Morin E."/>
            <person name="Salamov A."/>
            <person name="Lipzen A."/>
            <person name="Mereny Z."/>
            <person name="Hegedus B."/>
            <person name="Baldrian P."/>
            <person name="Stursova M."/>
            <person name="Weitz H."/>
            <person name="Taylor A."/>
            <person name="Grigoriev I.V."/>
            <person name="Nagy L.G."/>
            <person name="Martin F."/>
            <person name="Kauserud H."/>
        </authorList>
    </citation>
    <scope>NUCLEOTIDE SEQUENCE</scope>
    <source>
        <strain evidence="4">CBHHK173m</strain>
    </source>
</reference>
<protein>
    <recommendedName>
        <fullName evidence="3">Mug135-like C-terminal domain-containing protein</fullName>
    </recommendedName>
</protein>
<feature type="region of interest" description="Disordered" evidence="2">
    <location>
        <begin position="1"/>
        <end position="31"/>
    </location>
</feature>
<dbReference type="Pfam" id="PF08593">
    <property type="entry name" value="Mug135_C"/>
    <property type="match status" value="1"/>
</dbReference>
<dbReference type="InterPro" id="IPR013902">
    <property type="entry name" value="Mug135-like_C"/>
</dbReference>
<evidence type="ECO:0000256" key="2">
    <source>
        <dbReference type="SAM" id="MobiDB-lite"/>
    </source>
</evidence>
<dbReference type="EMBL" id="JARJCN010000049">
    <property type="protein sequence ID" value="KAJ7081639.1"/>
    <property type="molecule type" value="Genomic_DNA"/>
</dbReference>
<evidence type="ECO:0000256" key="1">
    <source>
        <dbReference type="ARBA" id="ARBA00005788"/>
    </source>
</evidence>
<organism evidence="4 5">
    <name type="scientific">Mycena belliarum</name>
    <dbReference type="NCBI Taxonomy" id="1033014"/>
    <lineage>
        <taxon>Eukaryota</taxon>
        <taxon>Fungi</taxon>
        <taxon>Dikarya</taxon>
        <taxon>Basidiomycota</taxon>
        <taxon>Agaricomycotina</taxon>
        <taxon>Agaricomycetes</taxon>
        <taxon>Agaricomycetidae</taxon>
        <taxon>Agaricales</taxon>
        <taxon>Marasmiineae</taxon>
        <taxon>Mycenaceae</taxon>
        <taxon>Mycena</taxon>
    </lineage>
</organism>
<comment type="similarity">
    <text evidence="1">Belongs to the UPF0612 family.</text>
</comment>
<keyword evidence="5" id="KW-1185">Reference proteome</keyword>
<gene>
    <name evidence="4" type="ORF">B0H15DRAFT_854506</name>
</gene>
<proteinExistence type="inferred from homology"/>
<feature type="compositionally biased region" description="Pro residues" evidence="2">
    <location>
        <begin position="19"/>
        <end position="29"/>
    </location>
</feature>
<evidence type="ECO:0000313" key="4">
    <source>
        <dbReference type="EMBL" id="KAJ7081639.1"/>
    </source>
</evidence>
<name>A0AAD6TY52_9AGAR</name>
<comment type="caution">
    <text evidence="4">The sequence shown here is derived from an EMBL/GenBank/DDBJ whole genome shotgun (WGS) entry which is preliminary data.</text>
</comment>
<sequence>MAAALPPLPQRPLGLPAHGVPPPTAPAQNPPTLADVTNAHDYNERLQAAKKAVYYSHAAGNLGPTAVDIAEGLMYEKAIMELVGGPGAMPAWFQAWDLNHFQPLVINGQCATGHPAAFEVVPFVSGDDPTAHPHNLPVIENITRIGALTPQELTSYLGGYALPAQGNPTVRIRRLARHLGYFGEL</sequence>
<feature type="domain" description="Mug135-like C-terminal" evidence="3">
    <location>
        <begin position="107"/>
        <end position="181"/>
    </location>
</feature>
<feature type="compositionally biased region" description="Pro residues" evidence="2">
    <location>
        <begin position="1"/>
        <end position="10"/>
    </location>
</feature>
<dbReference type="Proteomes" id="UP001222325">
    <property type="component" value="Unassembled WGS sequence"/>
</dbReference>
<evidence type="ECO:0000259" key="3">
    <source>
        <dbReference type="Pfam" id="PF08593"/>
    </source>
</evidence>
<dbReference type="AlphaFoldDB" id="A0AAD6TY52"/>
<accession>A0AAD6TY52</accession>